<accession>A0A411YL28</accession>
<feature type="region of interest" description="Disordered" evidence="1">
    <location>
        <begin position="1"/>
        <end position="70"/>
    </location>
</feature>
<reference evidence="2 3" key="1">
    <citation type="submission" date="2019-01" db="EMBL/GenBank/DDBJ databases">
        <title>Egibacter rhizosphaerae EGI 80759T.</title>
        <authorList>
            <person name="Chen D.-D."/>
            <person name="Tian Y."/>
            <person name="Jiao J.-Y."/>
            <person name="Zhang X.-T."/>
            <person name="Zhang Y.-G."/>
            <person name="Zhang Y."/>
            <person name="Xiao M."/>
            <person name="Shu W.-S."/>
            <person name="Li W.-J."/>
        </authorList>
    </citation>
    <scope>NUCLEOTIDE SEQUENCE [LARGE SCALE GENOMIC DNA]</scope>
    <source>
        <strain evidence="2 3">EGI 80759</strain>
    </source>
</reference>
<dbReference type="OrthoDB" id="582442at2"/>
<dbReference type="SUPFAM" id="SSF51197">
    <property type="entry name" value="Clavaminate synthase-like"/>
    <property type="match status" value="1"/>
</dbReference>
<dbReference type="InterPro" id="IPR037151">
    <property type="entry name" value="AlkB-like_sf"/>
</dbReference>
<keyword evidence="3" id="KW-1185">Reference proteome</keyword>
<dbReference type="AlphaFoldDB" id="A0A411YL28"/>
<evidence type="ECO:0000313" key="2">
    <source>
        <dbReference type="EMBL" id="QBI21924.1"/>
    </source>
</evidence>
<sequence>MADQIGGARHRTRRVVEPRSPHGVIVPNGHQGCSNECTSDRRVAQGDPSGGAPTRHARVRRPRSPGRNSHVTAAIDPCLRRDLELGVGLWTTARHGAARLRDALDTAFRGRLLEEVASGPFTPATREVGEVRQEVEGFVLDPVRAGAYPLADRLRRELTERVQDAGAHLDGITSFDANQVHVQRYAPGSGGITPHLDGSRFRPLVAVFTVAGRARFTVHRERHGEPVHDWGIAPGDLVLLRGPGLGGVDDGRPFHAVSGALGDEPRYMVSIRRDAGAPIHRDRSA</sequence>
<dbReference type="EMBL" id="CP036402">
    <property type="protein sequence ID" value="QBI21924.1"/>
    <property type="molecule type" value="Genomic_DNA"/>
</dbReference>
<dbReference type="KEGG" id="erz:ER308_05590"/>
<name>A0A411YL28_9ACTN</name>
<evidence type="ECO:0000313" key="3">
    <source>
        <dbReference type="Proteomes" id="UP000291469"/>
    </source>
</evidence>
<protein>
    <recommendedName>
        <fullName evidence="4">Fe2OG dioxygenase domain-containing protein</fullName>
    </recommendedName>
</protein>
<evidence type="ECO:0000256" key="1">
    <source>
        <dbReference type="SAM" id="MobiDB-lite"/>
    </source>
</evidence>
<organism evidence="2 3">
    <name type="scientific">Egibacter rhizosphaerae</name>
    <dbReference type="NCBI Taxonomy" id="1670831"/>
    <lineage>
        <taxon>Bacteria</taxon>
        <taxon>Bacillati</taxon>
        <taxon>Actinomycetota</taxon>
        <taxon>Nitriliruptoria</taxon>
        <taxon>Egibacterales</taxon>
        <taxon>Egibacteraceae</taxon>
        <taxon>Egibacter</taxon>
    </lineage>
</organism>
<gene>
    <name evidence="2" type="ORF">ER308_05590</name>
</gene>
<proteinExistence type="predicted"/>
<dbReference type="Gene3D" id="2.60.120.590">
    <property type="entry name" value="Alpha-ketoglutarate-dependent dioxygenase AlkB-like"/>
    <property type="match status" value="1"/>
</dbReference>
<feature type="compositionally biased region" description="Basic residues" evidence="1">
    <location>
        <begin position="55"/>
        <end position="64"/>
    </location>
</feature>
<evidence type="ECO:0008006" key="4">
    <source>
        <dbReference type="Google" id="ProtNLM"/>
    </source>
</evidence>
<dbReference type="Proteomes" id="UP000291469">
    <property type="component" value="Chromosome"/>
</dbReference>